<evidence type="ECO:0008006" key="4">
    <source>
        <dbReference type="Google" id="ProtNLM"/>
    </source>
</evidence>
<sequence length="467" mass="53299">MQQNIHVIPRPPPQVGHSGSEQLRPVAFGRRAASIRYPSETPRLHLPVPLGRRGPSLYPIGEPNRPQQNSFDTFRPRIPRPATWSQSSYIKQNPSGNPSPIQRIPVEILGEIFTSFLQEPQAGPYFDAFSPSLKSIKYSKTNPIILGHICREWRAISISMPNLWSSIAIHIPRASWLSLIQLWLDRAANCPLALTLSQSENPVFAELEATNQILSLFLTRAHLWRHIEFEFSHGPPETALLNLPDTPLLESVHVNVGNWDPDSIDKFWCHIHSLPTLRKVDWDCLSRSRGLPVHAPWEQLTCINMPLMCGPAELEQLLRTLQQCQELVELTCDITTLEPPISELSITLPKLRRLKIIFNGELDPSSFMKHLTLPCLASFDIHQVFWSSAFRIRWLSDLLVRSACQLDKLSLIDLRLEEDEFLDFLSSPEAQHVVELRIRGRTFTDRAAEFFTLKKDGKAPFLPNLRF</sequence>
<dbReference type="InParanoid" id="A0A369JUV4"/>
<evidence type="ECO:0000313" key="2">
    <source>
        <dbReference type="EMBL" id="RDB24135.1"/>
    </source>
</evidence>
<keyword evidence="3" id="KW-1185">Reference proteome</keyword>
<comment type="caution">
    <text evidence="2">The sequence shown here is derived from an EMBL/GenBank/DDBJ whole genome shotgun (WGS) entry which is preliminary data.</text>
</comment>
<reference evidence="2" key="1">
    <citation type="submission" date="2018-04" db="EMBL/GenBank/DDBJ databases">
        <title>Whole genome sequencing of Hypsizygus marmoreus.</title>
        <authorList>
            <person name="Choi I.-G."/>
            <person name="Min B."/>
            <person name="Kim J.-G."/>
            <person name="Kim S."/>
            <person name="Oh Y.-L."/>
            <person name="Kong W.-S."/>
            <person name="Park H."/>
            <person name="Jeong J."/>
            <person name="Song E.-S."/>
        </authorList>
    </citation>
    <scope>NUCLEOTIDE SEQUENCE [LARGE SCALE GENOMIC DNA]</scope>
    <source>
        <strain evidence="2">51987-8</strain>
    </source>
</reference>
<protein>
    <recommendedName>
        <fullName evidence="4">F-box domain-containing protein</fullName>
    </recommendedName>
</protein>
<organism evidence="2 3">
    <name type="scientific">Hypsizygus marmoreus</name>
    <name type="common">White beech mushroom</name>
    <name type="synonym">Agaricus marmoreus</name>
    <dbReference type="NCBI Taxonomy" id="39966"/>
    <lineage>
        <taxon>Eukaryota</taxon>
        <taxon>Fungi</taxon>
        <taxon>Dikarya</taxon>
        <taxon>Basidiomycota</taxon>
        <taxon>Agaricomycotina</taxon>
        <taxon>Agaricomycetes</taxon>
        <taxon>Agaricomycetidae</taxon>
        <taxon>Agaricales</taxon>
        <taxon>Tricholomatineae</taxon>
        <taxon>Lyophyllaceae</taxon>
        <taxon>Hypsizygus</taxon>
    </lineage>
</organism>
<proteinExistence type="predicted"/>
<dbReference type="EMBL" id="LUEZ02000045">
    <property type="protein sequence ID" value="RDB24135.1"/>
    <property type="molecule type" value="Genomic_DNA"/>
</dbReference>
<dbReference type="Gene3D" id="3.80.10.10">
    <property type="entry name" value="Ribonuclease Inhibitor"/>
    <property type="match status" value="1"/>
</dbReference>
<evidence type="ECO:0000256" key="1">
    <source>
        <dbReference type="SAM" id="MobiDB-lite"/>
    </source>
</evidence>
<dbReference type="SUPFAM" id="SSF52047">
    <property type="entry name" value="RNI-like"/>
    <property type="match status" value="1"/>
</dbReference>
<accession>A0A369JUV4</accession>
<dbReference type="AlphaFoldDB" id="A0A369JUV4"/>
<feature type="region of interest" description="Disordered" evidence="1">
    <location>
        <begin position="1"/>
        <end position="21"/>
    </location>
</feature>
<name>A0A369JUV4_HYPMA</name>
<dbReference type="InterPro" id="IPR032675">
    <property type="entry name" value="LRR_dom_sf"/>
</dbReference>
<gene>
    <name evidence="2" type="ORF">Hypma_008579</name>
</gene>
<evidence type="ECO:0000313" key="3">
    <source>
        <dbReference type="Proteomes" id="UP000076154"/>
    </source>
</evidence>
<dbReference type="STRING" id="39966.A0A369JUV4"/>
<dbReference type="Proteomes" id="UP000076154">
    <property type="component" value="Unassembled WGS sequence"/>
</dbReference>
<dbReference type="OrthoDB" id="3217549at2759"/>